<sequence length="697" mass="79619">MEEEMGGLGRPPVMIGGEVERVDGRALRYEEFVERYLMPNRPVLLTGLMDVWRAATDWLAPDGRAPNLPFFAAHFGDSVVQVADCFKREFTDQKRREMTVAEFVSYWLKLSSRKDSSVLRCNDDDESLLYLKDWHFFKEYPDYVAYRTPPFFTDDWLNLYLDSHLIHRDSDIHRDKNEINCADYRFVYMGPKGTWTPLHADVFRSYSWSANVCGRKLWLFLPPCQCHLVFDRNFRSSVYNVYDDVSEAQFPGFKKTIWLKCTQEQNEVIFVPSGWYHQVHNLEDTISINHNWFNTYNLSWVWGLLLRDYNVAKEYIEDIRDICDDFEGLCQRNLAANTGMNFYDFMIFITRFTLGNMILLFHLRHEEGSINNLLTKSRYFITNLMSIRAVASKMKTVGAFAEENLKSCSVENHTAFSDVQKIFEEPEFHDLCSALKRTYESIDNQWEQDPQTRTALFCQDCFKCLKTGSGFLDFVISPTSKVCGPEDLVSLIDHAMEKTKSGCCNFSFPSELFENAGDVRHRRHQTGVLAEGVVAVADVRGRLLESVDRVPEVLQAQAKFGLQHLVCDRRRYDPVHCGLRLLGRGQGLVDGGDGQGLEGRGARPLGQGRAELRDGDVLACVGDVVGEEAAGGTGLGGGGGGQRREEEGGEQCCGSSHRCRTLRAANYSRWLALSCGRGRAKRRSEGGREKRVRKRER</sequence>
<feature type="region of interest" description="Disordered" evidence="2">
    <location>
        <begin position="676"/>
        <end position="697"/>
    </location>
</feature>
<dbReference type="InterPro" id="IPR003347">
    <property type="entry name" value="JmjC_dom"/>
</dbReference>
<evidence type="ECO:0000313" key="5">
    <source>
        <dbReference type="Proteomes" id="UP001055439"/>
    </source>
</evidence>
<protein>
    <submittedName>
        <fullName evidence="4">JmjC domain, hydroxylase</fullName>
    </submittedName>
</protein>
<dbReference type="OrthoDB" id="424465at2759"/>
<dbReference type="InterPro" id="IPR041667">
    <property type="entry name" value="Cupin_8"/>
</dbReference>
<dbReference type="GO" id="GO:0005737">
    <property type="term" value="C:cytoplasm"/>
    <property type="evidence" value="ECO:0007669"/>
    <property type="project" value="TreeGrafter"/>
</dbReference>
<dbReference type="PANTHER" id="PTHR12480">
    <property type="entry name" value="ARGININE DEMETHYLASE AND LYSYL-HYDROXYLASE JMJD"/>
    <property type="match status" value="1"/>
</dbReference>
<dbReference type="GO" id="GO:0043565">
    <property type="term" value="F:sequence-specific DNA binding"/>
    <property type="evidence" value="ECO:0007669"/>
    <property type="project" value="TreeGrafter"/>
</dbReference>
<dbReference type="InterPro" id="IPR050910">
    <property type="entry name" value="JMJD6_ArgDemeth/LysHydrox"/>
</dbReference>
<evidence type="ECO:0000256" key="1">
    <source>
        <dbReference type="ARBA" id="ARBA00006801"/>
    </source>
</evidence>
<dbReference type="Pfam" id="PF13621">
    <property type="entry name" value="Cupin_8"/>
    <property type="match status" value="1"/>
</dbReference>
<organism evidence="4 5">
    <name type="scientific">Musa troglodytarum</name>
    <name type="common">fe'i banana</name>
    <dbReference type="NCBI Taxonomy" id="320322"/>
    <lineage>
        <taxon>Eukaryota</taxon>
        <taxon>Viridiplantae</taxon>
        <taxon>Streptophyta</taxon>
        <taxon>Embryophyta</taxon>
        <taxon>Tracheophyta</taxon>
        <taxon>Spermatophyta</taxon>
        <taxon>Magnoliopsida</taxon>
        <taxon>Liliopsida</taxon>
        <taxon>Zingiberales</taxon>
        <taxon>Musaceae</taxon>
        <taxon>Musa</taxon>
    </lineage>
</organism>
<dbReference type="SMART" id="SM00558">
    <property type="entry name" value="JmjC"/>
    <property type="match status" value="1"/>
</dbReference>
<evidence type="ECO:0000313" key="4">
    <source>
        <dbReference type="EMBL" id="URE34046.1"/>
    </source>
</evidence>
<feature type="region of interest" description="Disordered" evidence="2">
    <location>
        <begin position="631"/>
        <end position="655"/>
    </location>
</feature>
<dbReference type="GO" id="GO:0005634">
    <property type="term" value="C:nucleus"/>
    <property type="evidence" value="ECO:0007669"/>
    <property type="project" value="TreeGrafter"/>
</dbReference>
<gene>
    <name evidence="4" type="ORF">MUK42_33853</name>
</gene>
<dbReference type="GO" id="GO:0016706">
    <property type="term" value="F:2-oxoglutarate-dependent dioxygenase activity"/>
    <property type="evidence" value="ECO:0007669"/>
    <property type="project" value="TreeGrafter"/>
</dbReference>
<dbReference type="GO" id="GO:0045905">
    <property type="term" value="P:positive regulation of translational termination"/>
    <property type="evidence" value="ECO:0007669"/>
    <property type="project" value="TreeGrafter"/>
</dbReference>
<keyword evidence="5" id="KW-1185">Reference proteome</keyword>
<dbReference type="AlphaFoldDB" id="A0A9E7HGF1"/>
<dbReference type="SUPFAM" id="SSF51197">
    <property type="entry name" value="Clavaminate synthase-like"/>
    <property type="match status" value="1"/>
</dbReference>
<accession>A0A9E7HGF1</accession>
<dbReference type="EMBL" id="CP097510">
    <property type="protein sequence ID" value="URE34046.1"/>
    <property type="molecule type" value="Genomic_DNA"/>
</dbReference>
<name>A0A9E7HGF1_9LILI</name>
<comment type="similarity">
    <text evidence="1">Belongs to the JARID1 histone demethylase family.</text>
</comment>
<dbReference type="Gene3D" id="2.60.120.650">
    <property type="entry name" value="Cupin"/>
    <property type="match status" value="1"/>
</dbReference>
<dbReference type="PANTHER" id="PTHR12480:SF6">
    <property type="entry name" value="2-OXOGLUTARATE AND IRON-DEPENDENT OXYGENASE JMJD4"/>
    <property type="match status" value="1"/>
</dbReference>
<proteinExistence type="inferred from homology"/>
<feature type="domain" description="JmjC" evidence="3">
    <location>
        <begin position="150"/>
        <end position="309"/>
    </location>
</feature>
<dbReference type="Proteomes" id="UP001055439">
    <property type="component" value="Chromosome 8"/>
</dbReference>
<dbReference type="PROSITE" id="PS51184">
    <property type="entry name" value="JMJC"/>
    <property type="match status" value="1"/>
</dbReference>
<evidence type="ECO:0000256" key="2">
    <source>
        <dbReference type="SAM" id="MobiDB-lite"/>
    </source>
</evidence>
<feature type="compositionally biased region" description="Gly residues" evidence="2">
    <location>
        <begin position="631"/>
        <end position="641"/>
    </location>
</feature>
<evidence type="ECO:0000259" key="3">
    <source>
        <dbReference type="PROSITE" id="PS51184"/>
    </source>
</evidence>
<reference evidence="4" key="1">
    <citation type="submission" date="2022-05" db="EMBL/GenBank/DDBJ databases">
        <title>The Musa troglodytarum L. genome provides insights into the mechanism of non-climacteric behaviour and enrichment of carotenoids.</title>
        <authorList>
            <person name="Wang J."/>
        </authorList>
    </citation>
    <scope>NUCLEOTIDE SEQUENCE</scope>
    <source>
        <tissue evidence="4">Leaf</tissue>
    </source>
</reference>